<evidence type="ECO:0000256" key="2">
    <source>
        <dbReference type="ARBA" id="ARBA00022692"/>
    </source>
</evidence>
<evidence type="ECO:0000256" key="5">
    <source>
        <dbReference type="SAM" id="Phobius"/>
    </source>
</evidence>
<name>A0AAN0RGT7_9RHOB</name>
<accession>A0AAN0RGT7</accession>
<dbReference type="KEGG" id="ptp:RCA23_c03510"/>
<dbReference type="AlphaFoldDB" id="A0AAN0RGT7"/>
<gene>
    <name evidence="6" type="ORF">RCA23_c03510</name>
</gene>
<dbReference type="Proteomes" id="UP000028680">
    <property type="component" value="Chromosome"/>
</dbReference>
<dbReference type="InterPro" id="IPR036640">
    <property type="entry name" value="ABC1_TM_sf"/>
</dbReference>
<feature type="transmembrane region" description="Helical" evidence="5">
    <location>
        <begin position="56"/>
        <end position="79"/>
    </location>
</feature>
<reference evidence="6 7" key="1">
    <citation type="journal article" date="2014" name="ISME J.">
        <title>Adaptation of an abundant Roseobacter RCA organism to pelagic systems revealed by genomic and transcriptomic analyses.</title>
        <authorList>
            <person name="Voget S."/>
            <person name="Wemheuer B."/>
            <person name="Brinkhoff T."/>
            <person name="Vollmers J."/>
            <person name="Dietrich S."/>
            <person name="Giebel H.A."/>
            <person name="Beardsley C."/>
            <person name="Sardemann C."/>
            <person name="Bakenhus I."/>
            <person name="Billerbeck S."/>
            <person name="Daniel R."/>
            <person name="Simon M."/>
        </authorList>
    </citation>
    <scope>NUCLEOTIDE SEQUENCE [LARGE SCALE GENOMIC DNA]</scope>
    <source>
        <strain evidence="6 7">RCA23</strain>
    </source>
</reference>
<evidence type="ECO:0000313" key="6">
    <source>
        <dbReference type="EMBL" id="AII85913.1"/>
    </source>
</evidence>
<keyword evidence="3 5" id="KW-1133">Transmembrane helix</keyword>
<keyword evidence="7" id="KW-1185">Reference proteome</keyword>
<dbReference type="GO" id="GO:0005886">
    <property type="term" value="C:plasma membrane"/>
    <property type="evidence" value="ECO:0007669"/>
    <property type="project" value="UniProtKB-SubCell"/>
</dbReference>
<protein>
    <submittedName>
        <fullName evidence="6">Type I secretion system protein, transmembrane domain protein</fullName>
    </submittedName>
</protein>
<evidence type="ECO:0000256" key="3">
    <source>
        <dbReference type="ARBA" id="ARBA00022989"/>
    </source>
</evidence>
<keyword evidence="2 5" id="KW-0812">Transmembrane</keyword>
<dbReference type="EMBL" id="CP003984">
    <property type="protein sequence ID" value="AII85913.1"/>
    <property type="molecule type" value="Genomic_DNA"/>
</dbReference>
<comment type="subcellular location">
    <subcellularLocation>
        <location evidence="1">Cell membrane</location>
        <topology evidence="1">Multi-pass membrane protein</topology>
    </subcellularLocation>
</comment>
<evidence type="ECO:0000256" key="1">
    <source>
        <dbReference type="ARBA" id="ARBA00004651"/>
    </source>
</evidence>
<keyword evidence="4 5" id="KW-0472">Membrane</keyword>
<feature type="transmembrane region" description="Helical" evidence="5">
    <location>
        <begin position="20"/>
        <end position="44"/>
    </location>
</feature>
<evidence type="ECO:0000256" key="4">
    <source>
        <dbReference type="ARBA" id="ARBA00023136"/>
    </source>
</evidence>
<dbReference type="RefSeq" id="WP_052376976.1">
    <property type="nucleotide sequence ID" value="NZ_CP003984.1"/>
</dbReference>
<organism evidence="6 7">
    <name type="scientific">Planktomarina temperata RCA23</name>
    <dbReference type="NCBI Taxonomy" id="666509"/>
    <lineage>
        <taxon>Bacteria</taxon>
        <taxon>Pseudomonadati</taxon>
        <taxon>Pseudomonadota</taxon>
        <taxon>Alphaproteobacteria</taxon>
        <taxon>Rhodobacterales</taxon>
        <taxon>Paracoccaceae</taxon>
        <taxon>Planktomarina</taxon>
    </lineage>
</organism>
<dbReference type="GO" id="GO:0005524">
    <property type="term" value="F:ATP binding"/>
    <property type="evidence" value="ECO:0007669"/>
    <property type="project" value="InterPro"/>
</dbReference>
<proteinExistence type="predicted"/>
<sequence>MNDIYQYERSELAQVRAQLLHLFFIVGIFSFLVNLLLLTGPLYMLHIYDRVLPSGAVQTLVALSLMACLAYAVMGVWTIRARASPPE</sequence>
<evidence type="ECO:0000313" key="7">
    <source>
        <dbReference type="Proteomes" id="UP000028680"/>
    </source>
</evidence>
<dbReference type="SUPFAM" id="SSF90123">
    <property type="entry name" value="ABC transporter transmembrane region"/>
    <property type="match status" value="1"/>
</dbReference>